<gene>
    <name evidence="1" type="ORF">CPter291_3277</name>
</gene>
<reference evidence="1 2" key="1">
    <citation type="submission" date="2015-11" db="EMBL/GenBank/DDBJ databases">
        <title>Exploring the genomic traits of fungus-feeding bacterial genus Collimonas.</title>
        <authorList>
            <person name="Song C."/>
            <person name="Schmidt R."/>
            <person name="de Jager V."/>
            <person name="Krzyzanowska D."/>
            <person name="Jongedijk E."/>
            <person name="Cankar K."/>
            <person name="Beekwilder J."/>
            <person name="van Veen A."/>
            <person name="de Boer W."/>
            <person name="van Veen J.A."/>
            <person name="Garbeva P."/>
        </authorList>
    </citation>
    <scope>NUCLEOTIDE SEQUENCE [LARGE SCALE GENOMIC DNA]</scope>
    <source>
        <strain evidence="1 2">Ter291</strain>
    </source>
</reference>
<evidence type="ECO:0000313" key="1">
    <source>
        <dbReference type="EMBL" id="AMP15514.1"/>
    </source>
</evidence>
<keyword evidence="2" id="KW-1185">Reference proteome</keyword>
<sequence length="81" mass="9100">MYEKSFSRGDVTHTNNTAGVFETADYVARADDIAALKIIAEAKQSTIRLSGDEKRRDYELTKLEISNLKLVLDSFAKMSKL</sequence>
<dbReference type="EMBL" id="CP013236">
    <property type="protein sequence ID" value="AMP15514.1"/>
    <property type="molecule type" value="Genomic_DNA"/>
</dbReference>
<accession>A0ABN4MG37</accession>
<name>A0ABN4MG37_9BURK</name>
<organism evidence="1 2">
    <name type="scientific">Collimonas pratensis</name>
    <dbReference type="NCBI Taxonomy" id="279113"/>
    <lineage>
        <taxon>Bacteria</taxon>
        <taxon>Pseudomonadati</taxon>
        <taxon>Pseudomonadota</taxon>
        <taxon>Betaproteobacteria</taxon>
        <taxon>Burkholderiales</taxon>
        <taxon>Oxalobacteraceae</taxon>
        <taxon>Collimonas</taxon>
    </lineage>
</organism>
<proteinExistence type="predicted"/>
<evidence type="ECO:0000313" key="2">
    <source>
        <dbReference type="Proteomes" id="UP000074914"/>
    </source>
</evidence>
<protein>
    <submittedName>
        <fullName evidence="1">Uncharacterized protein</fullName>
    </submittedName>
</protein>
<dbReference type="Proteomes" id="UP000074914">
    <property type="component" value="Chromosome"/>
</dbReference>